<protein>
    <submittedName>
        <fullName evidence="1">Uncharacterized protein</fullName>
    </submittedName>
</protein>
<gene>
    <name evidence="1" type="ORF">H5410_046915</name>
</gene>
<dbReference type="Proteomes" id="UP000824120">
    <property type="component" value="Chromosome 9"/>
</dbReference>
<proteinExistence type="predicted"/>
<dbReference type="AlphaFoldDB" id="A0A9J5XDJ5"/>
<keyword evidence="2" id="KW-1185">Reference proteome</keyword>
<evidence type="ECO:0000313" key="1">
    <source>
        <dbReference type="EMBL" id="KAG5586481.1"/>
    </source>
</evidence>
<accession>A0A9J5XDJ5</accession>
<sequence length="74" mass="8588">MRDMYLSMIVKSEKNKGLTRKVSTLMICSHAFSTKWKCWTKAVDVILKGKRRQLANFGQIEGSLSIPWAWVVWV</sequence>
<comment type="caution">
    <text evidence="1">The sequence shown here is derived from an EMBL/GenBank/DDBJ whole genome shotgun (WGS) entry which is preliminary data.</text>
</comment>
<reference evidence="1 2" key="1">
    <citation type="submission" date="2020-09" db="EMBL/GenBank/DDBJ databases">
        <title>De no assembly of potato wild relative species, Solanum commersonii.</title>
        <authorList>
            <person name="Cho K."/>
        </authorList>
    </citation>
    <scope>NUCLEOTIDE SEQUENCE [LARGE SCALE GENOMIC DNA]</scope>
    <source>
        <strain evidence="1">LZ3.2</strain>
        <tissue evidence="1">Leaf</tissue>
    </source>
</reference>
<evidence type="ECO:0000313" key="2">
    <source>
        <dbReference type="Proteomes" id="UP000824120"/>
    </source>
</evidence>
<dbReference type="EMBL" id="JACXVP010000009">
    <property type="protein sequence ID" value="KAG5586481.1"/>
    <property type="molecule type" value="Genomic_DNA"/>
</dbReference>
<name>A0A9J5XDJ5_SOLCO</name>
<organism evidence="1 2">
    <name type="scientific">Solanum commersonii</name>
    <name type="common">Commerson's wild potato</name>
    <name type="synonym">Commerson's nightshade</name>
    <dbReference type="NCBI Taxonomy" id="4109"/>
    <lineage>
        <taxon>Eukaryota</taxon>
        <taxon>Viridiplantae</taxon>
        <taxon>Streptophyta</taxon>
        <taxon>Embryophyta</taxon>
        <taxon>Tracheophyta</taxon>
        <taxon>Spermatophyta</taxon>
        <taxon>Magnoliopsida</taxon>
        <taxon>eudicotyledons</taxon>
        <taxon>Gunneridae</taxon>
        <taxon>Pentapetalae</taxon>
        <taxon>asterids</taxon>
        <taxon>lamiids</taxon>
        <taxon>Solanales</taxon>
        <taxon>Solanaceae</taxon>
        <taxon>Solanoideae</taxon>
        <taxon>Solaneae</taxon>
        <taxon>Solanum</taxon>
    </lineage>
</organism>